<keyword evidence="2 4" id="KW-0548">Nucleotidyltransferase</keyword>
<evidence type="ECO:0000256" key="1">
    <source>
        <dbReference type="ARBA" id="ARBA00022679"/>
    </source>
</evidence>
<gene>
    <name evidence="4" type="primary">galF</name>
    <name evidence="4" type="ORF">mvi_34940</name>
</gene>
<dbReference type="AlphaFoldDB" id="A0A8H8WVK3"/>
<dbReference type="GO" id="GO:0016779">
    <property type="term" value="F:nucleotidyltransferase activity"/>
    <property type="evidence" value="ECO:0007669"/>
    <property type="project" value="UniProtKB-KW"/>
</dbReference>
<dbReference type="CDD" id="cd06422">
    <property type="entry name" value="NTP_transferase_like_1"/>
    <property type="match status" value="1"/>
</dbReference>
<dbReference type="InterPro" id="IPR005835">
    <property type="entry name" value="NTP_transferase_dom"/>
</dbReference>
<dbReference type="PANTHER" id="PTHR43584">
    <property type="entry name" value="NUCLEOTIDYL TRANSFERASE"/>
    <property type="match status" value="1"/>
</dbReference>
<dbReference type="KEGG" id="mind:mvi_34940"/>
<accession>A0A8H8WVK3</accession>
<evidence type="ECO:0000259" key="3">
    <source>
        <dbReference type="Pfam" id="PF00483"/>
    </source>
</evidence>
<organism evidence="4 5">
    <name type="scientific">Methylobacterium indicum</name>
    <dbReference type="NCBI Taxonomy" id="1775910"/>
    <lineage>
        <taxon>Bacteria</taxon>
        <taxon>Pseudomonadati</taxon>
        <taxon>Pseudomonadota</taxon>
        <taxon>Alphaproteobacteria</taxon>
        <taxon>Hyphomicrobiales</taxon>
        <taxon>Methylobacteriaceae</taxon>
        <taxon>Methylobacterium</taxon>
    </lineage>
</organism>
<dbReference type="Gene3D" id="3.90.550.10">
    <property type="entry name" value="Spore Coat Polysaccharide Biosynthesis Protein SpsA, Chain A"/>
    <property type="match status" value="1"/>
</dbReference>
<dbReference type="EMBL" id="AP024145">
    <property type="protein sequence ID" value="BCM85033.1"/>
    <property type="molecule type" value="Genomic_DNA"/>
</dbReference>
<sequence length="247" mass="26962">MTDTPPPAVTRAFVLAAGLGKRMRPITATTPKPLVEVAGKSLVDYALDRIAEAGIPETVVNVHYLADLMEAHLVRRRGGPAITISDERDKLLETGGGVKKALPLLGTAPFMVLNSDSFWLEGPQPNLRRLVAAWDPERMDMLLLLASAATSLGYDGPGDFHMDKEGRLARRAEREVSPFVYAGVAILKPELFADTPEGSFSLNLLFDRAIRAERLFGLRLDGQWLHVGTPEALREAEERVKASATQP</sequence>
<feature type="domain" description="Nucleotidyl transferase" evidence="3">
    <location>
        <begin position="12"/>
        <end position="240"/>
    </location>
</feature>
<evidence type="ECO:0000313" key="4">
    <source>
        <dbReference type="EMBL" id="BCM85033.1"/>
    </source>
</evidence>
<dbReference type="InterPro" id="IPR050065">
    <property type="entry name" value="GlmU-like"/>
</dbReference>
<evidence type="ECO:0000256" key="2">
    <source>
        <dbReference type="ARBA" id="ARBA00022695"/>
    </source>
</evidence>
<name>A0A8H8WVK3_9HYPH</name>
<proteinExistence type="predicted"/>
<dbReference type="RefSeq" id="WP_207177950.1">
    <property type="nucleotide sequence ID" value="NZ_AP024145.1"/>
</dbReference>
<dbReference type="Proteomes" id="UP000663508">
    <property type="component" value="Chromosome"/>
</dbReference>
<protein>
    <submittedName>
        <fullName evidence="4">Mannose-1-phosphate guanylyltransferase</fullName>
    </submittedName>
</protein>
<dbReference type="InterPro" id="IPR029044">
    <property type="entry name" value="Nucleotide-diphossugar_trans"/>
</dbReference>
<dbReference type="Pfam" id="PF00483">
    <property type="entry name" value="NTP_transferase"/>
    <property type="match status" value="1"/>
</dbReference>
<dbReference type="PANTHER" id="PTHR43584:SF8">
    <property type="entry name" value="N-ACETYLMURAMATE ALPHA-1-PHOSPHATE URIDYLYLTRANSFERASE"/>
    <property type="match status" value="1"/>
</dbReference>
<reference evidence="4" key="1">
    <citation type="submission" date="2020-11" db="EMBL/GenBank/DDBJ databases">
        <title>Complete genome sequence of a novel pathogenic Methylobacterium strain isolated from rice in Vietnam.</title>
        <authorList>
            <person name="Lai K."/>
            <person name="Okazaki S."/>
            <person name="Higashi K."/>
            <person name="Mori H."/>
            <person name="Toyoda A."/>
            <person name="Kurokawa K."/>
        </authorList>
    </citation>
    <scope>NUCLEOTIDE SEQUENCE</scope>
    <source>
        <strain evidence="4">VL1</strain>
    </source>
</reference>
<dbReference type="SUPFAM" id="SSF53448">
    <property type="entry name" value="Nucleotide-diphospho-sugar transferases"/>
    <property type="match status" value="1"/>
</dbReference>
<evidence type="ECO:0000313" key="5">
    <source>
        <dbReference type="Proteomes" id="UP000663508"/>
    </source>
</evidence>
<keyword evidence="1 4" id="KW-0808">Transferase</keyword>